<dbReference type="InterPro" id="IPR035996">
    <property type="entry name" value="4pyrrol_Methylase_sf"/>
</dbReference>
<dbReference type="AlphaFoldDB" id="A4BQJ6"/>
<comment type="subcellular location">
    <subcellularLocation>
        <location evidence="6">Cytoplasm</location>
    </subcellularLocation>
</comment>
<dbReference type="InterPro" id="IPR018063">
    <property type="entry name" value="SAM_MeTrfase_RsmI_CS"/>
</dbReference>
<dbReference type="Gene3D" id="3.40.1010.10">
    <property type="entry name" value="Cobalt-precorrin-4 Transmethylase, Domain 1"/>
    <property type="match status" value="1"/>
</dbReference>
<evidence type="ECO:0000256" key="6">
    <source>
        <dbReference type="HAMAP-Rule" id="MF_01877"/>
    </source>
</evidence>
<dbReference type="eggNOG" id="COG0313">
    <property type="taxonomic scope" value="Bacteria"/>
</dbReference>
<dbReference type="EC" id="2.1.1.198" evidence="6"/>
<dbReference type="InterPro" id="IPR008189">
    <property type="entry name" value="rRNA_ssu_MeTfrase_I"/>
</dbReference>
<dbReference type="Pfam" id="PF23016">
    <property type="entry name" value="RsmI_C"/>
    <property type="match status" value="1"/>
</dbReference>
<evidence type="ECO:0000256" key="4">
    <source>
        <dbReference type="ARBA" id="ARBA00022679"/>
    </source>
</evidence>
<gene>
    <name evidence="6" type="primary">rsmI</name>
    <name evidence="9" type="ORF">NB231_05646</name>
</gene>
<dbReference type="FunFam" id="3.30.950.10:FF:000002">
    <property type="entry name" value="Ribosomal RNA small subunit methyltransferase I"/>
    <property type="match status" value="1"/>
</dbReference>
<evidence type="ECO:0000313" key="10">
    <source>
        <dbReference type="Proteomes" id="UP000003374"/>
    </source>
</evidence>
<dbReference type="OrthoDB" id="9809084at2"/>
<dbReference type="PIRSF" id="PIRSF005917">
    <property type="entry name" value="MTase_YraL"/>
    <property type="match status" value="1"/>
</dbReference>
<name>A4BQJ6_9GAMM</name>
<dbReference type="Gene3D" id="3.30.950.10">
    <property type="entry name" value="Methyltransferase, Cobalt-precorrin-4 Transmethylase, Domain 2"/>
    <property type="match status" value="1"/>
</dbReference>
<dbReference type="InterPro" id="IPR014776">
    <property type="entry name" value="4pyrrole_Mease_sub2"/>
</dbReference>
<dbReference type="EMBL" id="AAOF01000005">
    <property type="protein sequence ID" value="EAR21846.1"/>
    <property type="molecule type" value="Genomic_DNA"/>
</dbReference>
<comment type="caution">
    <text evidence="9">The sequence shown here is derived from an EMBL/GenBank/DDBJ whole genome shotgun (WGS) entry which is preliminary data.</text>
</comment>
<proteinExistence type="inferred from homology"/>
<keyword evidence="4 6" id="KW-0808">Transferase</keyword>
<dbReference type="Proteomes" id="UP000003374">
    <property type="component" value="Unassembled WGS sequence"/>
</dbReference>
<keyword evidence="10" id="KW-1185">Reference proteome</keyword>
<evidence type="ECO:0000256" key="5">
    <source>
        <dbReference type="ARBA" id="ARBA00022691"/>
    </source>
</evidence>
<keyword evidence="1 6" id="KW-0963">Cytoplasm</keyword>
<evidence type="ECO:0000313" key="9">
    <source>
        <dbReference type="EMBL" id="EAR21846.1"/>
    </source>
</evidence>
<comment type="function">
    <text evidence="6">Catalyzes the 2'-O-methylation of the ribose of cytidine 1402 (C1402) in 16S rRNA.</text>
</comment>
<dbReference type="RefSeq" id="WP_005000425.1">
    <property type="nucleotide sequence ID" value="NZ_CH672427.1"/>
</dbReference>
<dbReference type="PROSITE" id="PS01296">
    <property type="entry name" value="RSMI"/>
    <property type="match status" value="1"/>
</dbReference>
<accession>A4BQJ6</accession>
<reference evidence="9 10" key="1">
    <citation type="submission" date="2006-02" db="EMBL/GenBank/DDBJ databases">
        <authorList>
            <person name="Waterbury J."/>
            <person name="Ferriera S."/>
            <person name="Johnson J."/>
            <person name="Kravitz S."/>
            <person name="Halpern A."/>
            <person name="Remington K."/>
            <person name="Beeson K."/>
            <person name="Tran B."/>
            <person name="Rogers Y.-H."/>
            <person name="Friedman R."/>
            <person name="Venter J.C."/>
        </authorList>
    </citation>
    <scope>NUCLEOTIDE SEQUENCE [LARGE SCALE GENOMIC DNA]</scope>
    <source>
        <strain evidence="9 10">Nb-231</strain>
    </source>
</reference>
<comment type="catalytic activity">
    <reaction evidence="6">
        <text>cytidine(1402) in 16S rRNA + S-adenosyl-L-methionine = 2'-O-methylcytidine(1402) in 16S rRNA + S-adenosyl-L-homocysteine + H(+)</text>
        <dbReference type="Rhea" id="RHEA:42924"/>
        <dbReference type="Rhea" id="RHEA-COMP:10285"/>
        <dbReference type="Rhea" id="RHEA-COMP:10286"/>
        <dbReference type="ChEBI" id="CHEBI:15378"/>
        <dbReference type="ChEBI" id="CHEBI:57856"/>
        <dbReference type="ChEBI" id="CHEBI:59789"/>
        <dbReference type="ChEBI" id="CHEBI:74495"/>
        <dbReference type="ChEBI" id="CHEBI:82748"/>
        <dbReference type="EC" id="2.1.1.198"/>
    </reaction>
</comment>
<keyword evidence="2 6" id="KW-0698">rRNA processing</keyword>
<dbReference type="HOGENOM" id="CLU_044779_2_0_6"/>
<dbReference type="GO" id="GO:0005737">
    <property type="term" value="C:cytoplasm"/>
    <property type="evidence" value="ECO:0007669"/>
    <property type="project" value="UniProtKB-SubCell"/>
</dbReference>
<organism evidence="9 10">
    <name type="scientific">Nitrococcus mobilis Nb-231</name>
    <dbReference type="NCBI Taxonomy" id="314278"/>
    <lineage>
        <taxon>Bacteria</taxon>
        <taxon>Pseudomonadati</taxon>
        <taxon>Pseudomonadota</taxon>
        <taxon>Gammaproteobacteria</taxon>
        <taxon>Chromatiales</taxon>
        <taxon>Ectothiorhodospiraceae</taxon>
        <taxon>Nitrococcus</taxon>
    </lineage>
</organism>
<dbReference type="STRING" id="314278.NB231_05646"/>
<evidence type="ECO:0000259" key="8">
    <source>
        <dbReference type="Pfam" id="PF23016"/>
    </source>
</evidence>
<feature type="domain" description="RsmI HTH" evidence="8">
    <location>
        <begin position="250"/>
        <end position="287"/>
    </location>
</feature>
<evidence type="ECO:0000256" key="3">
    <source>
        <dbReference type="ARBA" id="ARBA00022603"/>
    </source>
</evidence>
<keyword evidence="5 6" id="KW-0949">S-adenosyl-L-methionine</keyword>
<feature type="domain" description="Tetrapyrrole methylase" evidence="7">
    <location>
        <begin position="13"/>
        <end position="211"/>
    </location>
</feature>
<protein>
    <recommendedName>
        <fullName evidence="6">Ribosomal RNA small subunit methyltransferase I</fullName>
        <ecNumber evidence="6">2.1.1.198</ecNumber>
    </recommendedName>
    <alternativeName>
        <fullName evidence="6">16S rRNA 2'-O-ribose C1402 methyltransferase</fullName>
    </alternativeName>
    <alternativeName>
        <fullName evidence="6">rRNA (cytidine-2'-O-)-methyltransferase RsmI</fullName>
    </alternativeName>
</protein>
<dbReference type="InterPro" id="IPR014777">
    <property type="entry name" value="4pyrrole_Mease_sub1"/>
</dbReference>
<dbReference type="Pfam" id="PF00590">
    <property type="entry name" value="TP_methylase"/>
    <property type="match status" value="1"/>
</dbReference>
<dbReference type="SUPFAM" id="SSF53790">
    <property type="entry name" value="Tetrapyrrole methylase"/>
    <property type="match status" value="1"/>
</dbReference>
<dbReference type="CDD" id="cd11648">
    <property type="entry name" value="RsmI"/>
    <property type="match status" value="1"/>
</dbReference>
<evidence type="ECO:0000259" key="7">
    <source>
        <dbReference type="Pfam" id="PF00590"/>
    </source>
</evidence>
<dbReference type="PANTHER" id="PTHR46111">
    <property type="entry name" value="RIBOSOMAL RNA SMALL SUBUNIT METHYLTRANSFERASE I"/>
    <property type="match status" value="1"/>
</dbReference>
<evidence type="ECO:0000256" key="2">
    <source>
        <dbReference type="ARBA" id="ARBA00022552"/>
    </source>
</evidence>
<keyword evidence="3 6" id="KW-0489">Methyltransferase</keyword>
<dbReference type="InterPro" id="IPR053910">
    <property type="entry name" value="RsmI_HTH"/>
</dbReference>
<sequence>MQEQACQSTLGVLYCVATPIGNLADISHRALDVLGRVAVIAAEDTRHTGRLLAHFAISRPLLSFHEHNEAQRSPMLLARLEAGESIALVSDAGTPLISDPGFRLVREARLRGLPVSPIPGACSIIAALSVAGLPTDRFVFEGFLPARPSARQRYLQGLRSEPRTLIFLESSHRIGAALYDLVAVFGATRMATLARELTKRYETVRLDTLTGLASWVVAQAERERGEFVLVVAGASAELQPQHAASLAPEMALGVLLEELPVKQAARLVARLTGAPRNELYRLALKQRH</sequence>
<dbReference type="InterPro" id="IPR000878">
    <property type="entry name" value="4pyrrol_Mease"/>
</dbReference>
<comment type="similarity">
    <text evidence="6">Belongs to the methyltransferase superfamily. RsmI family.</text>
</comment>
<evidence type="ECO:0000256" key="1">
    <source>
        <dbReference type="ARBA" id="ARBA00022490"/>
    </source>
</evidence>
<dbReference type="PANTHER" id="PTHR46111:SF1">
    <property type="entry name" value="RIBOSOMAL RNA SMALL SUBUNIT METHYLTRANSFERASE I"/>
    <property type="match status" value="1"/>
</dbReference>
<dbReference type="HAMAP" id="MF_01877">
    <property type="entry name" value="16SrRNA_methyltr_I"/>
    <property type="match status" value="1"/>
</dbReference>
<dbReference type="GO" id="GO:0070677">
    <property type="term" value="F:rRNA (cytosine-2'-O-)-methyltransferase activity"/>
    <property type="evidence" value="ECO:0007669"/>
    <property type="project" value="UniProtKB-UniRule"/>
</dbReference>
<dbReference type="NCBIfam" id="TIGR00096">
    <property type="entry name" value="16S rRNA (cytidine(1402)-2'-O)-methyltransferase"/>
    <property type="match status" value="1"/>
</dbReference>
<dbReference type="FunFam" id="3.40.1010.10:FF:000002">
    <property type="entry name" value="Ribosomal RNA small subunit methyltransferase I"/>
    <property type="match status" value="1"/>
</dbReference>